<proteinExistence type="predicted"/>
<feature type="domain" description="Diiron non-heme beta-hydroxylase N-terminal" evidence="1">
    <location>
        <begin position="11"/>
        <end position="243"/>
    </location>
</feature>
<dbReference type="Proteomes" id="UP000560000">
    <property type="component" value="Unassembled WGS sequence"/>
</dbReference>
<dbReference type="Pfam" id="PF18456">
    <property type="entry name" value="CmlA_N"/>
    <property type="match status" value="1"/>
</dbReference>
<dbReference type="PANTHER" id="PTHR43546">
    <property type="entry name" value="UPF0173 METAL-DEPENDENT HYDROLASE MJ1163-RELATED"/>
    <property type="match status" value="1"/>
</dbReference>
<dbReference type="Proteomes" id="UP000029708">
    <property type="component" value="Unassembled WGS sequence"/>
</dbReference>
<dbReference type="EMBL" id="JROI01000008">
    <property type="protein sequence ID" value="KGI78496.1"/>
    <property type="molecule type" value="Genomic_DNA"/>
</dbReference>
<evidence type="ECO:0000313" key="3">
    <source>
        <dbReference type="EMBL" id="MBB6184251.1"/>
    </source>
</evidence>
<dbReference type="Pfam" id="PF13483">
    <property type="entry name" value="Lactamase_B_3"/>
    <property type="match status" value="1"/>
</dbReference>
<dbReference type="SUPFAM" id="SSF56281">
    <property type="entry name" value="Metallo-hydrolase/oxidoreductase"/>
    <property type="match status" value="1"/>
</dbReference>
<dbReference type="InterPro" id="IPR050114">
    <property type="entry name" value="UPF0173_UPF0282_UlaG_hydrolase"/>
</dbReference>
<evidence type="ECO:0000313" key="4">
    <source>
        <dbReference type="Proteomes" id="UP000029708"/>
    </source>
</evidence>
<dbReference type="OrthoDB" id="5657199at2"/>
<organism evidence="2 4">
    <name type="scientific">Oleiagrimonas soli</name>
    <dbReference type="NCBI Taxonomy" id="1543381"/>
    <lineage>
        <taxon>Bacteria</taxon>
        <taxon>Pseudomonadati</taxon>
        <taxon>Pseudomonadota</taxon>
        <taxon>Gammaproteobacteria</taxon>
        <taxon>Lysobacterales</taxon>
        <taxon>Rhodanobacteraceae</taxon>
        <taxon>Oleiagrimonas</taxon>
    </lineage>
</organism>
<dbReference type="EMBL" id="JACHET010000001">
    <property type="protein sequence ID" value="MBB6184251.1"/>
    <property type="molecule type" value="Genomic_DNA"/>
</dbReference>
<dbReference type="PANTHER" id="PTHR43546:SF8">
    <property type="entry name" value="METALLO-BETA-LACTAMASE DOMAIN-CONTAINING PROTEIN"/>
    <property type="match status" value="1"/>
</dbReference>
<dbReference type="RefSeq" id="WP_043099589.1">
    <property type="nucleotide sequence ID" value="NZ_JACHET010000001.1"/>
</dbReference>
<dbReference type="InterPro" id="IPR036866">
    <property type="entry name" value="RibonucZ/Hydroxyglut_hydro"/>
</dbReference>
<comment type="caution">
    <text evidence="2">The sequence shown here is derived from an EMBL/GenBank/DDBJ whole genome shotgun (WGS) entry which is preliminary data.</text>
</comment>
<evidence type="ECO:0000259" key="1">
    <source>
        <dbReference type="Pfam" id="PF18456"/>
    </source>
</evidence>
<evidence type="ECO:0000313" key="2">
    <source>
        <dbReference type="EMBL" id="KGI78496.1"/>
    </source>
</evidence>
<dbReference type="Gene3D" id="3.60.15.10">
    <property type="entry name" value="Ribonuclease Z/Hydroxyacylglutathione hydrolase-like"/>
    <property type="match status" value="1"/>
</dbReference>
<name>A0A099CXY0_9GAMM</name>
<dbReference type="AlphaFoldDB" id="A0A099CXY0"/>
<sequence>MNSVPADELIYLDSDTKIEPLAFRWYAWGHLVSPVQQALNLAFRHVPMLRSFVANPAVHEAASKNPAMLGGSFLELRRQERDDVRALLQDITQRGARMLGFAEALISFDRQLQASETGHSLDHLYEKLPDPLAGLVEVNYDLNNRPSLRVLEELIRSEDWVDTPTQEIAFSRTPDDQRNFFINTPRLASQERLILATPFDDKCFDLLTRSRIEPTPFTQIADALQVMDDDQRARLRTYFSHEPPVRNEPEYRGEQLRIRYFGHACVLIQSADVSILVDPFLTWDRDDADGRLTFHDLPDHIDYVFLTHNHQDHFSVETLLQLRNRIGTILIPRNNANSLADPSMKLALRGIGHTEVRVMDPMDRIDMPGGKITSLPFYGEHADLSIASKHGLSIHLHGRHLLFLADSDCKDRMLYRHIAKRIGKVDDLFIGMECDGAPLTWLYGPYLSHPISRKDDESRRLSGSDSDHAWAIVEEFECRHVYVYAMAQEPWLRFVAGLEYTPESKQIVESDKLVARCREAGLHAERLSGSRTMLL</sequence>
<dbReference type="HOGENOM" id="CLU_516704_0_0_6"/>
<gene>
    <name evidence="3" type="ORF">HNQ86_001596</name>
    <name evidence="2" type="ORF">LF63_0103175</name>
</gene>
<evidence type="ECO:0000313" key="5">
    <source>
        <dbReference type="Proteomes" id="UP000560000"/>
    </source>
</evidence>
<reference evidence="3 5" key="2">
    <citation type="submission" date="2020-08" db="EMBL/GenBank/DDBJ databases">
        <title>Genomic Encyclopedia of Type Strains, Phase IV (KMG-IV): sequencing the most valuable type-strain genomes for metagenomic binning, comparative biology and taxonomic classification.</title>
        <authorList>
            <person name="Goeker M."/>
        </authorList>
    </citation>
    <scope>NUCLEOTIDE SEQUENCE [LARGE SCALE GENOMIC DNA]</scope>
    <source>
        <strain evidence="3 5">DSM 107085</strain>
    </source>
</reference>
<accession>A0A099CXY0</accession>
<protein>
    <submittedName>
        <fullName evidence="3">L-ascorbate metabolism protein UlaG (Beta-lactamase superfamily)</fullName>
    </submittedName>
</protein>
<reference evidence="2 4" key="1">
    <citation type="submission" date="2014-09" db="EMBL/GenBank/DDBJ databases">
        <title>Xanthomonadaceae 3.5X direct submission.</title>
        <authorList>
            <person name="Fang T."/>
            <person name="Wang H."/>
        </authorList>
    </citation>
    <scope>NUCLEOTIDE SEQUENCE [LARGE SCALE GENOMIC DNA]</scope>
    <source>
        <strain evidence="2 4">3.5X</strain>
    </source>
</reference>
<dbReference type="InterPro" id="IPR041141">
    <property type="entry name" value="CmlA_N"/>
</dbReference>
<dbReference type="STRING" id="1543381.LF63_0103175"/>
<keyword evidence="4" id="KW-1185">Reference proteome</keyword>